<dbReference type="AlphaFoldDB" id="A0A4R0HRA4"/>
<name>A0A4R0HRA4_9ENTR</name>
<evidence type="ECO:0000313" key="3">
    <source>
        <dbReference type="Proteomes" id="UP000291793"/>
    </source>
</evidence>
<comment type="caution">
    <text evidence="2">The sequence shown here is derived from an EMBL/GenBank/DDBJ whole genome shotgun (WGS) entry which is preliminary data.</text>
</comment>
<sequence length="59" mass="6692">MTKVFTQTIGSASGKGLSDNDVARESGFLFRFVMQLIHDVNPFTLSTLYKPRRRAIRCI</sequence>
<organism evidence="2 3">
    <name type="scientific">Kosakonia quasisacchari</name>
    <dbReference type="NCBI Taxonomy" id="2529380"/>
    <lineage>
        <taxon>Bacteria</taxon>
        <taxon>Pseudomonadati</taxon>
        <taxon>Pseudomonadota</taxon>
        <taxon>Gammaproteobacteria</taxon>
        <taxon>Enterobacterales</taxon>
        <taxon>Enterobacteriaceae</taxon>
        <taxon>Kosakonia</taxon>
    </lineage>
</organism>
<protein>
    <submittedName>
        <fullName evidence="2">Uncharacterized protein</fullName>
    </submittedName>
</protein>
<gene>
    <name evidence="2" type="ORF">E0L21_02365</name>
</gene>
<dbReference type="EMBL" id="SJOP01000002">
    <property type="protein sequence ID" value="TCC14227.1"/>
    <property type="molecule type" value="Genomic_DNA"/>
</dbReference>
<evidence type="ECO:0000256" key="1">
    <source>
        <dbReference type="SAM" id="MobiDB-lite"/>
    </source>
</evidence>
<evidence type="ECO:0000313" key="2">
    <source>
        <dbReference type="EMBL" id="TCC14227.1"/>
    </source>
</evidence>
<accession>A0A4R0HRA4</accession>
<feature type="compositionally biased region" description="Polar residues" evidence="1">
    <location>
        <begin position="1"/>
        <end position="11"/>
    </location>
</feature>
<reference evidence="2 3" key="1">
    <citation type="submission" date="2019-02" db="EMBL/GenBank/DDBJ databases">
        <title>The draft genome of Kosakonia quasisacchari strain WCHKQ120001.</title>
        <authorList>
            <person name="Wang C."/>
            <person name="Feng Y."/>
            <person name="Zong Z."/>
        </authorList>
    </citation>
    <scope>NUCLEOTIDE SEQUENCE [LARGE SCALE GENOMIC DNA]</scope>
    <source>
        <strain evidence="2 3">WCHKQ120001</strain>
    </source>
</reference>
<keyword evidence="3" id="KW-1185">Reference proteome</keyword>
<proteinExistence type="predicted"/>
<dbReference type="Proteomes" id="UP000291793">
    <property type="component" value="Unassembled WGS sequence"/>
</dbReference>
<feature type="region of interest" description="Disordered" evidence="1">
    <location>
        <begin position="1"/>
        <end position="21"/>
    </location>
</feature>